<evidence type="ECO:0000256" key="6">
    <source>
        <dbReference type="SAM" id="Phobius"/>
    </source>
</evidence>
<keyword evidence="4 6" id="KW-0472">Membrane</keyword>
<dbReference type="AlphaFoldDB" id="A0A7R8APN4"/>
<protein>
    <recommendedName>
        <fullName evidence="9">Mid2 domain-containing protein</fullName>
    </recommendedName>
</protein>
<evidence type="ECO:0000313" key="7">
    <source>
        <dbReference type="EMBL" id="BCS27309.1"/>
    </source>
</evidence>
<keyword evidence="3 6" id="KW-1133">Transmembrane helix</keyword>
<feature type="compositionally biased region" description="Low complexity" evidence="5">
    <location>
        <begin position="134"/>
        <end position="164"/>
    </location>
</feature>
<dbReference type="Proteomes" id="UP000654913">
    <property type="component" value="Chromosome 6"/>
</dbReference>
<comment type="subcellular location">
    <subcellularLocation>
        <location evidence="1">Membrane</location>
        <topology evidence="1">Single-pass membrane protein</topology>
    </subcellularLocation>
</comment>
<dbReference type="PANTHER" id="PTHR15549:SF27">
    <property type="entry name" value="CHITIN-BINDING TYPE-1 DOMAIN-CONTAINING PROTEIN"/>
    <property type="match status" value="1"/>
</dbReference>
<reference evidence="7" key="2">
    <citation type="submission" date="2021-02" db="EMBL/GenBank/DDBJ databases">
        <title>Aspergillus puulaauensis MK2 genome sequence.</title>
        <authorList>
            <person name="Futagami T."/>
            <person name="Mori K."/>
            <person name="Kadooka C."/>
            <person name="Tanaka T."/>
        </authorList>
    </citation>
    <scope>NUCLEOTIDE SEQUENCE</scope>
    <source>
        <strain evidence="7">MK2</strain>
    </source>
</reference>
<evidence type="ECO:0000256" key="3">
    <source>
        <dbReference type="ARBA" id="ARBA00022989"/>
    </source>
</evidence>
<gene>
    <name evidence="7" type="ORF">APUU_60357S</name>
</gene>
<reference evidence="7" key="1">
    <citation type="submission" date="2021-01" db="EMBL/GenBank/DDBJ databases">
        <authorList>
            <consortium name="Aspergillus puulaauensis MK2 genome sequencing consortium"/>
            <person name="Kazuki M."/>
            <person name="Futagami T."/>
        </authorList>
    </citation>
    <scope>NUCLEOTIDE SEQUENCE</scope>
    <source>
        <strain evidence="7">MK2</strain>
    </source>
</reference>
<dbReference type="InterPro" id="IPR051694">
    <property type="entry name" value="Immunoregulatory_rcpt-like"/>
</dbReference>
<evidence type="ECO:0000256" key="1">
    <source>
        <dbReference type="ARBA" id="ARBA00004167"/>
    </source>
</evidence>
<dbReference type="GeneID" id="64977314"/>
<proteinExistence type="predicted"/>
<dbReference type="EMBL" id="AP024448">
    <property type="protein sequence ID" value="BCS27309.1"/>
    <property type="molecule type" value="Genomic_DNA"/>
</dbReference>
<dbReference type="OrthoDB" id="4779287at2759"/>
<keyword evidence="8" id="KW-1185">Reference proteome</keyword>
<evidence type="ECO:0000256" key="5">
    <source>
        <dbReference type="SAM" id="MobiDB-lite"/>
    </source>
</evidence>
<name>A0A7R8APN4_9EURO</name>
<dbReference type="GO" id="GO:0071944">
    <property type="term" value="C:cell periphery"/>
    <property type="evidence" value="ECO:0007669"/>
    <property type="project" value="UniProtKB-ARBA"/>
</dbReference>
<dbReference type="GO" id="GO:0016020">
    <property type="term" value="C:membrane"/>
    <property type="evidence" value="ECO:0007669"/>
    <property type="project" value="UniProtKB-SubCell"/>
</dbReference>
<feature type="transmembrane region" description="Helical" evidence="6">
    <location>
        <begin position="171"/>
        <end position="196"/>
    </location>
</feature>
<dbReference type="PANTHER" id="PTHR15549">
    <property type="entry name" value="PAIRED IMMUNOGLOBULIN-LIKE TYPE 2 RECEPTOR"/>
    <property type="match status" value="1"/>
</dbReference>
<evidence type="ECO:0008006" key="9">
    <source>
        <dbReference type="Google" id="ProtNLM"/>
    </source>
</evidence>
<organism evidence="7 8">
    <name type="scientific">Aspergillus puulaauensis</name>
    <dbReference type="NCBI Taxonomy" id="1220207"/>
    <lineage>
        <taxon>Eukaryota</taxon>
        <taxon>Fungi</taxon>
        <taxon>Dikarya</taxon>
        <taxon>Ascomycota</taxon>
        <taxon>Pezizomycotina</taxon>
        <taxon>Eurotiomycetes</taxon>
        <taxon>Eurotiomycetidae</taxon>
        <taxon>Eurotiales</taxon>
        <taxon>Aspergillaceae</taxon>
        <taxon>Aspergillus</taxon>
    </lineage>
</organism>
<evidence type="ECO:0000256" key="4">
    <source>
        <dbReference type="ARBA" id="ARBA00023136"/>
    </source>
</evidence>
<keyword evidence="2 6" id="KW-0812">Transmembrane</keyword>
<dbReference type="RefSeq" id="XP_041559503.1">
    <property type="nucleotide sequence ID" value="XM_041693588.1"/>
</dbReference>
<accession>A0A7R8APN4</accession>
<feature type="region of interest" description="Disordered" evidence="5">
    <location>
        <begin position="129"/>
        <end position="167"/>
    </location>
</feature>
<feature type="region of interest" description="Disordered" evidence="5">
    <location>
        <begin position="206"/>
        <end position="261"/>
    </location>
</feature>
<dbReference type="KEGG" id="apuu:APUU_60357S"/>
<evidence type="ECO:0000256" key="2">
    <source>
        <dbReference type="ARBA" id="ARBA00022692"/>
    </source>
</evidence>
<sequence>MSDFDTSPPVGFYLRHNGTCADNQIQCSSEPQWSDSYGEWFNCCPEGTFCVDNTCCPSTSGCKEAIESDPHCANNQTWDLYSQGGGYFCCEHGTIGYVNSGLMVGNSKASGVACAEHWMQGDNYDVLTAEAKGTPTPSSTPSASASASSSPTATETGSTDSGSDSSKRTAIIGGVVGGVVGGLAGIALIIALVWMLKRRRRKQAQGATALPDGAEGSVPGTTVPANEYKGAFGELPDTHVRSELSGSPNGMAHELPAETSR</sequence>
<evidence type="ECO:0000313" key="8">
    <source>
        <dbReference type="Proteomes" id="UP000654913"/>
    </source>
</evidence>